<organism evidence="13">
    <name type="scientific">hydrothermal vent metagenome</name>
    <dbReference type="NCBI Taxonomy" id="652676"/>
    <lineage>
        <taxon>unclassified sequences</taxon>
        <taxon>metagenomes</taxon>
        <taxon>ecological metagenomes</taxon>
    </lineage>
</organism>
<dbReference type="Gene3D" id="3.40.80.10">
    <property type="entry name" value="Peptidoglycan recognition protein-like"/>
    <property type="match status" value="1"/>
</dbReference>
<dbReference type="EMBL" id="UOFX01000081">
    <property type="protein sequence ID" value="VAX11132.1"/>
    <property type="molecule type" value="Genomic_DNA"/>
</dbReference>
<dbReference type="InterPro" id="IPR051206">
    <property type="entry name" value="NAMLAA_amidase_2"/>
</dbReference>
<accession>A0A3B1B4Q1</accession>
<dbReference type="GO" id="GO:0046872">
    <property type="term" value="F:metal ion binding"/>
    <property type="evidence" value="ECO:0007669"/>
    <property type="project" value="UniProtKB-KW"/>
</dbReference>
<keyword evidence="5" id="KW-0963">Cytoplasm</keyword>
<comment type="cofactor">
    <cofactor evidence="2">
        <name>Zn(2+)</name>
        <dbReference type="ChEBI" id="CHEBI:29105"/>
    </cofactor>
</comment>
<dbReference type="GO" id="GO:0008745">
    <property type="term" value="F:N-acetylmuramoyl-L-alanine amidase activity"/>
    <property type="evidence" value="ECO:0007669"/>
    <property type="project" value="UniProtKB-EC"/>
</dbReference>
<dbReference type="FunFam" id="3.40.80.10:FF:000002">
    <property type="entry name" value="1,6-anhydro-N-acetylmuramyl-L-alanine amidase"/>
    <property type="match status" value="1"/>
</dbReference>
<dbReference type="GO" id="GO:0009254">
    <property type="term" value="P:peptidoglycan turnover"/>
    <property type="evidence" value="ECO:0007669"/>
    <property type="project" value="TreeGrafter"/>
</dbReference>
<gene>
    <name evidence="13" type="ORF">MNBD_GAMMA26-1339</name>
</gene>
<keyword evidence="8" id="KW-0862">Zinc</keyword>
<evidence type="ECO:0000256" key="7">
    <source>
        <dbReference type="ARBA" id="ARBA00022801"/>
    </source>
</evidence>
<dbReference type="GO" id="GO:0071555">
    <property type="term" value="P:cell wall organization"/>
    <property type="evidence" value="ECO:0007669"/>
    <property type="project" value="UniProtKB-KW"/>
</dbReference>
<dbReference type="PANTHER" id="PTHR30417:SF4">
    <property type="entry name" value="1,6-ANHYDRO-N-ACETYLMURAMYL-L-ALANINE AMIDASE AMPD"/>
    <property type="match status" value="1"/>
</dbReference>
<evidence type="ECO:0000256" key="8">
    <source>
        <dbReference type="ARBA" id="ARBA00022833"/>
    </source>
</evidence>
<evidence type="ECO:0000256" key="2">
    <source>
        <dbReference type="ARBA" id="ARBA00001947"/>
    </source>
</evidence>
<dbReference type="InterPro" id="IPR002502">
    <property type="entry name" value="Amidase_domain"/>
</dbReference>
<name>A0A3B1B4Q1_9ZZZZ</name>
<sequence length="191" mass="21498">MITLESVKTILPELTAETRQCPSPNHDERPLGTIISLLVIHNISLPPGKFGGPWMDDLFLNQLDSCADPYFQEICQLRVAPHLLIRRDGELVQYVPFKHRAWHAGPSEFQGRENCNDFSIGIELEGTDDIPYTDAQYLALAQVTQQIMQTCPAITSERIVGHCDIAAGRKTDPGPVFDWERYRSMLCRSGC</sequence>
<evidence type="ECO:0000256" key="5">
    <source>
        <dbReference type="ARBA" id="ARBA00022490"/>
    </source>
</evidence>
<evidence type="ECO:0000256" key="1">
    <source>
        <dbReference type="ARBA" id="ARBA00001561"/>
    </source>
</evidence>
<comment type="catalytic activity">
    <reaction evidence="1">
        <text>Hydrolyzes the link between N-acetylmuramoyl residues and L-amino acid residues in certain cell-wall glycopeptides.</text>
        <dbReference type="EC" id="3.5.1.28"/>
    </reaction>
</comment>
<evidence type="ECO:0000256" key="4">
    <source>
        <dbReference type="ARBA" id="ARBA00011901"/>
    </source>
</evidence>
<evidence type="ECO:0000313" key="13">
    <source>
        <dbReference type="EMBL" id="VAX11132.1"/>
    </source>
</evidence>
<evidence type="ECO:0000256" key="11">
    <source>
        <dbReference type="ARBA" id="ARBA00042615"/>
    </source>
</evidence>
<dbReference type="CDD" id="cd06583">
    <property type="entry name" value="PGRP"/>
    <property type="match status" value="1"/>
</dbReference>
<protein>
    <recommendedName>
        <fullName evidence="10">1,6-anhydro-N-acetylmuramyl-L-alanine amidase AmpD</fullName>
        <ecNumber evidence="4">3.5.1.28</ecNumber>
    </recommendedName>
    <alternativeName>
        <fullName evidence="11">N-acetylmuramoyl-L-alanine amidase</fullName>
    </alternativeName>
</protein>
<dbReference type="SMART" id="SM00644">
    <property type="entry name" value="Ami_2"/>
    <property type="match status" value="1"/>
</dbReference>
<dbReference type="NCBIfam" id="NF008758">
    <property type="entry name" value="PRK11789.1"/>
    <property type="match status" value="1"/>
</dbReference>
<dbReference type="EC" id="3.5.1.28" evidence="4"/>
<dbReference type="GO" id="GO:0005737">
    <property type="term" value="C:cytoplasm"/>
    <property type="evidence" value="ECO:0007669"/>
    <property type="project" value="UniProtKB-SubCell"/>
</dbReference>
<evidence type="ECO:0000259" key="12">
    <source>
        <dbReference type="SMART" id="SM00644"/>
    </source>
</evidence>
<feature type="domain" description="N-acetylmuramoyl-L-alanine amidase" evidence="12">
    <location>
        <begin position="23"/>
        <end position="174"/>
    </location>
</feature>
<dbReference type="AlphaFoldDB" id="A0A3B1B4Q1"/>
<reference evidence="13" key="1">
    <citation type="submission" date="2018-06" db="EMBL/GenBank/DDBJ databases">
        <authorList>
            <person name="Zhirakovskaya E."/>
        </authorList>
    </citation>
    <scope>NUCLEOTIDE SEQUENCE</scope>
</reference>
<keyword evidence="7" id="KW-0378">Hydrolase</keyword>
<evidence type="ECO:0000256" key="3">
    <source>
        <dbReference type="ARBA" id="ARBA00004496"/>
    </source>
</evidence>
<dbReference type="PANTHER" id="PTHR30417">
    <property type="entry name" value="N-ACETYLMURAMOYL-L-ALANINE AMIDASE AMID"/>
    <property type="match status" value="1"/>
</dbReference>
<dbReference type="GO" id="GO:0009253">
    <property type="term" value="P:peptidoglycan catabolic process"/>
    <property type="evidence" value="ECO:0007669"/>
    <property type="project" value="InterPro"/>
</dbReference>
<keyword evidence="9" id="KW-0961">Cell wall biogenesis/degradation</keyword>
<keyword evidence="6" id="KW-0479">Metal-binding</keyword>
<dbReference type="InterPro" id="IPR036505">
    <property type="entry name" value="Amidase/PGRP_sf"/>
</dbReference>
<evidence type="ECO:0000256" key="9">
    <source>
        <dbReference type="ARBA" id="ARBA00023316"/>
    </source>
</evidence>
<dbReference type="SUPFAM" id="SSF55846">
    <property type="entry name" value="N-acetylmuramoyl-L-alanine amidase-like"/>
    <property type="match status" value="1"/>
</dbReference>
<proteinExistence type="predicted"/>
<dbReference type="Pfam" id="PF01510">
    <property type="entry name" value="Amidase_2"/>
    <property type="match status" value="1"/>
</dbReference>
<evidence type="ECO:0000256" key="10">
    <source>
        <dbReference type="ARBA" id="ARBA00039257"/>
    </source>
</evidence>
<evidence type="ECO:0000256" key="6">
    <source>
        <dbReference type="ARBA" id="ARBA00022723"/>
    </source>
</evidence>
<comment type="subcellular location">
    <subcellularLocation>
        <location evidence="3">Cytoplasm</location>
    </subcellularLocation>
</comment>